<dbReference type="KEGG" id="cfer:D4Z93_05240"/>
<dbReference type="OrthoDB" id="9816357at2"/>
<dbReference type="InterPro" id="IPR054828">
    <property type="entry name" value="Vit_B12_bind_prot"/>
</dbReference>
<dbReference type="Proteomes" id="UP000266301">
    <property type="component" value="Chromosome"/>
</dbReference>
<evidence type="ECO:0000259" key="4">
    <source>
        <dbReference type="PROSITE" id="PS50983"/>
    </source>
</evidence>
<dbReference type="PROSITE" id="PS50983">
    <property type="entry name" value="FE_B12_PBP"/>
    <property type="match status" value="1"/>
</dbReference>
<dbReference type="InterPro" id="IPR050902">
    <property type="entry name" value="ABC_Transporter_SBP"/>
</dbReference>
<name>A0A386H2M2_9CLOT</name>
<evidence type="ECO:0000256" key="3">
    <source>
        <dbReference type="SAM" id="SignalP"/>
    </source>
</evidence>
<sequence length="317" mass="35438">MFKKKWNLILVFLIMFSLIFTGCSSSNSNNQSSNNTKKNEVVKNTTYPLEVSDSLKKQIVIKNEPKRVISLSPNITEIIYALNKQGTLVGRTDYCDYPKAALKIQSLGSITDPNVEKIVELKPDLIITSSLTKPDTLKKLQQLKLNVLVLSNTESFENTYDLIKTIGNVLNENQKAYTVVSNMKQKIQNVESKIKGKSKPSVYYIISYGKNGDFTAGKDTFIGKMINMAGGKNAADDVMGWNYSLEKLIEKNPDIMICSNKFNSKAGIKSANGYKDLKAVKDNKLFEINDDLIDRQGPRLADGFEALAKIIHPEAFK</sequence>
<proteinExistence type="inferred from homology"/>
<dbReference type="RefSeq" id="WP_119971007.1">
    <property type="nucleotide sequence ID" value="NZ_CP032416.1"/>
</dbReference>
<dbReference type="EMBL" id="CP032416">
    <property type="protein sequence ID" value="AYD39952.1"/>
    <property type="molecule type" value="Genomic_DNA"/>
</dbReference>
<evidence type="ECO:0000313" key="6">
    <source>
        <dbReference type="Proteomes" id="UP000266301"/>
    </source>
</evidence>
<organism evidence="5 6">
    <name type="scientific">Clostridium fermenticellae</name>
    <dbReference type="NCBI Taxonomy" id="2068654"/>
    <lineage>
        <taxon>Bacteria</taxon>
        <taxon>Bacillati</taxon>
        <taxon>Bacillota</taxon>
        <taxon>Clostridia</taxon>
        <taxon>Eubacteriales</taxon>
        <taxon>Clostridiaceae</taxon>
        <taxon>Clostridium</taxon>
    </lineage>
</organism>
<gene>
    <name evidence="5" type="ORF">D4Z93_05240</name>
</gene>
<dbReference type="Gene3D" id="3.40.50.1980">
    <property type="entry name" value="Nitrogenase molybdenum iron protein domain"/>
    <property type="match status" value="2"/>
</dbReference>
<dbReference type="NCBIfam" id="NF038402">
    <property type="entry name" value="TroA_like"/>
    <property type="match status" value="1"/>
</dbReference>
<dbReference type="AlphaFoldDB" id="A0A386H2M2"/>
<feature type="domain" description="Fe/B12 periplasmic-binding" evidence="4">
    <location>
        <begin position="67"/>
        <end position="315"/>
    </location>
</feature>
<evidence type="ECO:0000256" key="2">
    <source>
        <dbReference type="ARBA" id="ARBA00022729"/>
    </source>
</evidence>
<accession>A0A386H2M2</accession>
<keyword evidence="6" id="KW-1185">Reference proteome</keyword>
<dbReference type="PANTHER" id="PTHR30535:SF34">
    <property type="entry name" value="MOLYBDATE-BINDING PROTEIN MOLA"/>
    <property type="match status" value="1"/>
</dbReference>
<comment type="similarity">
    <text evidence="1">Belongs to the bacterial solute-binding protein 8 family.</text>
</comment>
<dbReference type="GO" id="GO:0071281">
    <property type="term" value="P:cellular response to iron ion"/>
    <property type="evidence" value="ECO:0007669"/>
    <property type="project" value="TreeGrafter"/>
</dbReference>
<keyword evidence="2 3" id="KW-0732">Signal</keyword>
<dbReference type="PANTHER" id="PTHR30535">
    <property type="entry name" value="VITAMIN B12-BINDING PROTEIN"/>
    <property type="match status" value="1"/>
</dbReference>
<dbReference type="InterPro" id="IPR002491">
    <property type="entry name" value="ABC_transptr_periplasmic_BD"/>
</dbReference>
<reference evidence="5 6" key="1">
    <citation type="journal article" date="2019" name="Int. J. Syst. Evol. Microbiol.">
        <title>Clostridium fermenticellae sp. nov., isolated from the mud in a fermentation cellar for the production of the Chinese liquor, baijiu.</title>
        <authorList>
            <person name="Xu P.X."/>
            <person name="Chai L.J."/>
            <person name="Qiu T."/>
            <person name="Zhang X.J."/>
            <person name="Lu Z.M."/>
            <person name="Xiao C."/>
            <person name="Wang S.T."/>
            <person name="Shen C.H."/>
            <person name="Shi J.S."/>
            <person name="Xu Z.H."/>
        </authorList>
    </citation>
    <scope>NUCLEOTIDE SEQUENCE [LARGE SCALE GENOMIC DNA]</scope>
    <source>
        <strain evidence="5 6">JN500901</strain>
    </source>
</reference>
<dbReference type="SUPFAM" id="SSF53807">
    <property type="entry name" value="Helical backbone' metal receptor"/>
    <property type="match status" value="1"/>
</dbReference>
<protein>
    <submittedName>
        <fullName evidence="5">ABC transporter substrate-binding protein</fullName>
    </submittedName>
</protein>
<dbReference type="PROSITE" id="PS51257">
    <property type="entry name" value="PROKAR_LIPOPROTEIN"/>
    <property type="match status" value="1"/>
</dbReference>
<dbReference type="Pfam" id="PF01497">
    <property type="entry name" value="Peripla_BP_2"/>
    <property type="match status" value="1"/>
</dbReference>
<evidence type="ECO:0000313" key="5">
    <source>
        <dbReference type="EMBL" id="AYD39952.1"/>
    </source>
</evidence>
<evidence type="ECO:0000256" key="1">
    <source>
        <dbReference type="ARBA" id="ARBA00008814"/>
    </source>
</evidence>
<feature type="signal peptide" evidence="3">
    <location>
        <begin position="1"/>
        <end position="22"/>
    </location>
</feature>
<dbReference type="CDD" id="cd01143">
    <property type="entry name" value="YvrC"/>
    <property type="match status" value="1"/>
</dbReference>
<feature type="chain" id="PRO_5038967577" evidence="3">
    <location>
        <begin position="23"/>
        <end position="317"/>
    </location>
</feature>